<organism evidence="6 7">
    <name type="scientific">Denticeps clupeoides</name>
    <name type="common">denticle herring</name>
    <dbReference type="NCBI Taxonomy" id="299321"/>
    <lineage>
        <taxon>Eukaryota</taxon>
        <taxon>Metazoa</taxon>
        <taxon>Chordata</taxon>
        <taxon>Craniata</taxon>
        <taxon>Vertebrata</taxon>
        <taxon>Euteleostomi</taxon>
        <taxon>Actinopterygii</taxon>
        <taxon>Neopterygii</taxon>
        <taxon>Teleostei</taxon>
        <taxon>Clupei</taxon>
        <taxon>Clupeiformes</taxon>
        <taxon>Denticipitoidei</taxon>
        <taxon>Denticipitidae</taxon>
        <taxon>Denticeps</taxon>
    </lineage>
</organism>
<dbReference type="PANTHER" id="PTHR23509:SF4">
    <property type="entry name" value="SEC23-INTERACTING PROTEIN"/>
    <property type="match status" value="1"/>
</dbReference>
<feature type="coiled-coil region" evidence="2">
    <location>
        <begin position="734"/>
        <end position="768"/>
    </location>
</feature>
<proteinExistence type="inferred from homology"/>
<evidence type="ECO:0000259" key="5">
    <source>
        <dbReference type="PROSITE" id="PS51043"/>
    </source>
</evidence>
<reference evidence="6" key="3">
    <citation type="submission" date="2025-09" db="UniProtKB">
        <authorList>
            <consortium name="Ensembl"/>
        </authorList>
    </citation>
    <scope>IDENTIFICATION</scope>
</reference>
<dbReference type="Ensembl" id="ENSDCDT00010036000.1">
    <property type="protein sequence ID" value="ENSDCDP00010029205.1"/>
    <property type="gene ID" value="ENSDCDG00010018315.1"/>
</dbReference>
<feature type="compositionally biased region" description="Acidic residues" evidence="3">
    <location>
        <begin position="46"/>
        <end position="55"/>
    </location>
</feature>
<evidence type="ECO:0000256" key="3">
    <source>
        <dbReference type="SAM" id="MobiDB-lite"/>
    </source>
</evidence>
<dbReference type="Gene3D" id="1.10.150.50">
    <property type="entry name" value="Transcription Factor, Ets-1"/>
    <property type="match status" value="1"/>
</dbReference>
<feature type="compositionally biased region" description="Low complexity" evidence="3">
    <location>
        <begin position="97"/>
        <end position="111"/>
    </location>
</feature>
<gene>
    <name evidence="6" type="primary">SEC23IP</name>
</gene>
<dbReference type="PANTHER" id="PTHR23509">
    <property type="entry name" value="PA-PL1 PHOSPHOLIPASE FAMILY"/>
    <property type="match status" value="1"/>
</dbReference>
<dbReference type="PROSITE" id="PS51043">
    <property type="entry name" value="DDHD"/>
    <property type="match status" value="1"/>
</dbReference>
<name>A0AAY4C7Q0_9TELE</name>
<feature type="domain" description="DDHD" evidence="5">
    <location>
        <begin position="618"/>
        <end position="830"/>
    </location>
</feature>
<dbReference type="InterPro" id="IPR013761">
    <property type="entry name" value="SAM/pointed_sf"/>
</dbReference>
<feature type="compositionally biased region" description="Polar residues" evidence="3">
    <location>
        <begin position="113"/>
        <end position="123"/>
    </location>
</feature>
<keyword evidence="2" id="KW-0175">Coiled coil</keyword>
<feature type="compositionally biased region" description="Pro residues" evidence="3">
    <location>
        <begin position="126"/>
        <end position="144"/>
    </location>
</feature>
<feature type="compositionally biased region" description="Polar residues" evidence="3">
    <location>
        <begin position="57"/>
        <end position="68"/>
    </location>
</feature>
<dbReference type="Proteomes" id="UP000694580">
    <property type="component" value="Chromosome 8"/>
</dbReference>
<dbReference type="PROSITE" id="PS50918">
    <property type="entry name" value="WWE"/>
    <property type="match status" value="1"/>
</dbReference>
<evidence type="ECO:0000259" key="4">
    <source>
        <dbReference type="PROSITE" id="PS50918"/>
    </source>
</evidence>
<dbReference type="InterPro" id="IPR004177">
    <property type="entry name" value="DDHD_dom"/>
</dbReference>
<dbReference type="AlphaFoldDB" id="A0AAY4C7Q0"/>
<reference evidence="6" key="2">
    <citation type="submission" date="2025-08" db="UniProtKB">
        <authorList>
            <consortium name="Ensembl"/>
        </authorList>
    </citation>
    <scope>IDENTIFICATION</scope>
</reference>
<accession>A0AAY4C7Q0</accession>
<dbReference type="InterPro" id="IPR004170">
    <property type="entry name" value="WWE_dom"/>
</dbReference>
<feature type="compositionally biased region" description="Low complexity" evidence="3">
    <location>
        <begin position="69"/>
        <end position="86"/>
    </location>
</feature>
<dbReference type="GO" id="GO:0046872">
    <property type="term" value="F:metal ion binding"/>
    <property type="evidence" value="ECO:0007669"/>
    <property type="project" value="InterPro"/>
</dbReference>
<keyword evidence="7" id="KW-1185">Reference proteome</keyword>
<evidence type="ECO:0000256" key="1">
    <source>
        <dbReference type="ARBA" id="ARBA00038464"/>
    </source>
</evidence>
<dbReference type="Pfam" id="PF23464">
    <property type="entry name" value="WWE_3"/>
    <property type="match status" value="1"/>
</dbReference>
<feature type="domain" description="WWE" evidence="4">
    <location>
        <begin position="218"/>
        <end position="302"/>
    </location>
</feature>
<evidence type="ECO:0000256" key="2">
    <source>
        <dbReference type="SAM" id="Coils"/>
    </source>
</evidence>
<sequence length="841" mass="94655">MADRRSGNVPNSSANLLFSTAPEFNFNLPFIPVSQATGPAVLSGDDSTDVGEEDSFLGQTSTTAAPQHSTLSYFSSSSSGSDPFASIGHQPFPPPVSSSAGPAPVSGPPVSQFGGTVYQNPVGRSTPPPSAGTPPPPQATPQPFNPYRHTPTSSRASPYIPAPEVQQTMSPHNYNAYAQPPPMVPASLLFQPPPPPAQHPVPPAASTMTGPVVPANPMMPYTYNVYEPVQPHWFYCKQVEAKSVWLPFSIFDSLQLEETFNSVQPDPENVVLNTDGGRYDVQLYDRMRTAVYWEEEPTEVRRCTWFYKGDSDSRFIPYSEEFSEKLEAEYKKAVSTNQWHRRLEFPSGETIVMHNPKVIVQFQPSAMPDEWGTTQDGQTRPRVVKRGIDDEHDVPDGEMPQVDHLVFMVHGIGPVCDLRFRSMVECVDDFRAVSLKLLQSHYKKALDDHTISRVEFLPVQWHTALHGDATGVDRRIKKITLPSTGRLRHFTNETLLDVLFYNSPTYCQTIVDTVASEINRLYALFMQRNPDFRGAVSVSGHSLGARASIRESMMCTVDDLKEMGIPLGPRKKFAKFVKERANKQVSEQQCRPSTLITCAFHWYRKCFVLQVSVVYHTLDFEPVNFFALGSPIGMFLTVRGLESIEENYQLPTCKGFFNIYHPLDPVAYRIEPMIMPELDIAPVLIPHHKGRKRLHLELKESLSRMGSDLKQGFISSLKSAWQTLNEFARAHTSSAQLQAQLAIVANQIQEEEKKREDEDEENKMVECSEVQKEEDPPVKIGMLNGGRRIDYVLQEKPIESFNEYLFALQSHLCYWESEDTALLILKEIYKTMGIYPEQMVH</sequence>
<dbReference type="GeneTree" id="ENSGT00940000156602"/>
<evidence type="ECO:0000313" key="6">
    <source>
        <dbReference type="Ensembl" id="ENSDCDP00010029205.1"/>
    </source>
</evidence>
<dbReference type="InterPro" id="IPR057825">
    <property type="entry name" value="WWE_SEC23-DDH2"/>
</dbReference>
<evidence type="ECO:0000313" key="7">
    <source>
        <dbReference type="Proteomes" id="UP000694580"/>
    </source>
</evidence>
<comment type="similarity">
    <text evidence="1">Belongs to the PA-PLA1 family.</text>
</comment>
<dbReference type="SMART" id="SM01127">
    <property type="entry name" value="DDHD"/>
    <property type="match status" value="1"/>
</dbReference>
<protein>
    <submittedName>
        <fullName evidence="6">Uncharacterized protein</fullName>
    </submittedName>
</protein>
<dbReference type="Pfam" id="PF02862">
    <property type="entry name" value="DDHD"/>
    <property type="match status" value="1"/>
</dbReference>
<reference evidence="6 7" key="1">
    <citation type="submission" date="2020-06" db="EMBL/GenBank/DDBJ databases">
        <authorList>
            <consortium name="Wellcome Sanger Institute Data Sharing"/>
        </authorList>
    </citation>
    <scope>NUCLEOTIDE SEQUENCE [LARGE SCALE GENOMIC DNA]</scope>
</reference>
<dbReference type="Pfam" id="PF02825">
    <property type="entry name" value="WWE"/>
    <property type="match status" value="1"/>
</dbReference>
<dbReference type="GO" id="GO:0030134">
    <property type="term" value="C:COPII-coated ER to Golgi transport vesicle"/>
    <property type="evidence" value="ECO:0007669"/>
    <property type="project" value="TreeGrafter"/>
</dbReference>
<dbReference type="InterPro" id="IPR058055">
    <property type="entry name" value="PA-PLA1"/>
</dbReference>
<dbReference type="GO" id="GO:0004620">
    <property type="term" value="F:phospholipase activity"/>
    <property type="evidence" value="ECO:0007669"/>
    <property type="project" value="TreeGrafter"/>
</dbReference>
<feature type="region of interest" description="Disordered" evidence="3">
    <location>
        <begin position="36"/>
        <end position="159"/>
    </location>
</feature>